<dbReference type="Gene3D" id="3.90.70.80">
    <property type="match status" value="1"/>
</dbReference>
<accession>A0A8H7GSX3</accession>
<organism evidence="3 4">
    <name type="scientific">Metschnikowia pulcherrima</name>
    <dbReference type="NCBI Taxonomy" id="27326"/>
    <lineage>
        <taxon>Eukaryota</taxon>
        <taxon>Fungi</taxon>
        <taxon>Dikarya</taxon>
        <taxon>Ascomycota</taxon>
        <taxon>Saccharomycotina</taxon>
        <taxon>Pichiomycetes</taxon>
        <taxon>Metschnikowiaceae</taxon>
        <taxon>Metschnikowia</taxon>
    </lineage>
</organism>
<dbReference type="AlphaFoldDB" id="A0A8H7GSX3"/>
<keyword evidence="4" id="KW-1185">Reference proteome</keyword>
<dbReference type="PANTHER" id="PTHR12419">
    <property type="entry name" value="OTU DOMAIN CONTAINING PROTEIN"/>
    <property type="match status" value="1"/>
</dbReference>
<dbReference type="InterPro" id="IPR003323">
    <property type="entry name" value="OTU_dom"/>
</dbReference>
<dbReference type="PANTHER" id="PTHR12419:SF10">
    <property type="entry name" value="DEUBIQUITINASE OTUD6B"/>
    <property type="match status" value="1"/>
</dbReference>
<evidence type="ECO:0000313" key="3">
    <source>
        <dbReference type="EMBL" id="KAF8003114.1"/>
    </source>
</evidence>
<dbReference type="SUPFAM" id="SSF54001">
    <property type="entry name" value="Cysteine proteinases"/>
    <property type="match status" value="1"/>
</dbReference>
<protein>
    <recommendedName>
        <fullName evidence="2">OTU domain-containing protein</fullName>
    </recommendedName>
</protein>
<reference evidence="3" key="1">
    <citation type="submission" date="2020-10" db="EMBL/GenBank/DDBJ databases">
        <title>The Whole-Genome Sequence of Metschnikowia persimmonesis, a Novel Endophytic Yeast Species Isolated from Medicinal Plant Diospyros kaki Thumb.</title>
        <authorList>
            <person name="Rahmat E."/>
            <person name="Kang Y."/>
        </authorList>
    </citation>
    <scope>NUCLEOTIDE SEQUENCE</scope>
    <source>
        <strain evidence="3">KIOM G15050</strain>
    </source>
</reference>
<dbReference type="InterPro" id="IPR050704">
    <property type="entry name" value="Peptidase_C85-like"/>
</dbReference>
<dbReference type="GO" id="GO:0004843">
    <property type="term" value="F:cysteine-type deubiquitinase activity"/>
    <property type="evidence" value="ECO:0007669"/>
    <property type="project" value="TreeGrafter"/>
</dbReference>
<name>A0A8H7GSX3_9ASCO</name>
<evidence type="ECO:0000256" key="1">
    <source>
        <dbReference type="SAM" id="MobiDB-lite"/>
    </source>
</evidence>
<dbReference type="EMBL" id="JACBPP010000003">
    <property type="protein sequence ID" value="KAF8003114.1"/>
    <property type="molecule type" value="Genomic_DNA"/>
</dbReference>
<evidence type="ECO:0000259" key="2">
    <source>
        <dbReference type="PROSITE" id="PS50802"/>
    </source>
</evidence>
<dbReference type="Proteomes" id="UP000649328">
    <property type="component" value="Unassembled WGS sequence"/>
</dbReference>
<feature type="region of interest" description="Disordered" evidence="1">
    <location>
        <begin position="108"/>
        <end position="130"/>
    </location>
</feature>
<dbReference type="InterPro" id="IPR038765">
    <property type="entry name" value="Papain-like_cys_pep_sf"/>
</dbReference>
<dbReference type="GO" id="GO:0016579">
    <property type="term" value="P:protein deubiquitination"/>
    <property type="evidence" value="ECO:0007669"/>
    <property type="project" value="TreeGrafter"/>
</dbReference>
<dbReference type="PROSITE" id="PS50802">
    <property type="entry name" value="OTU"/>
    <property type="match status" value="1"/>
</dbReference>
<sequence>MEELLARHRKEQKDLIAQITSLKKQALKKTRKSVNSKCTDLQSSLDARHAQELAELNGASASEPVVFSPEQLLAAVSLGELGANTEGENDGAKIADSGDSNTIHAHNVSAAQESGPGPGTGPGPKKRNRAKERLAKRQAQIDAMTAEAHAEAANTVDYRAIEAESMRQLLQAQNLQLHEIKPDGHCLFSSLEDQLRLRHENYATSSSLSVLGLRTQAAEHIRANPDAYIPYLFDQDTMTLRDVGQYTKEMEETAMWGSDLEIAALASVHDCPIKVLVAGSAPIVFNEAGTRPQLIVAYYKHSYGLGEHYNSCREVTGMYWCRSLIGSRATPDSRSLT</sequence>
<dbReference type="Pfam" id="PF02338">
    <property type="entry name" value="OTU"/>
    <property type="match status" value="1"/>
</dbReference>
<feature type="domain" description="OTU" evidence="2">
    <location>
        <begin position="175"/>
        <end position="315"/>
    </location>
</feature>
<dbReference type="InterPro" id="IPR049771">
    <property type="entry name" value="OTU2-like_OTU"/>
</dbReference>
<proteinExistence type="predicted"/>
<evidence type="ECO:0000313" key="4">
    <source>
        <dbReference type="Proteomes" id="UP000649328"/>
    </source>
</evidence>
<comment type="caution">
    <text evidence="3">The sequence shown here is derived from an EMBL/GenBank/DDBJ whole genome shotgun (WGS) entry which is preliminary data.</text>
</comment>
<dbReference type="CDD" id="cd22762">
    <property type="entry name" value="OTU_fungi_OTU2-like"/>
    <property type="match status" value="1"/>
</dbReference>
<dbReference type="OrthoDB" id="415023at2759"/>
<gene>
    <name evidence="3" type="ORF">HF325_002359</name>
</gene>